<organism evidence="1 2">
    <name type="scientific">Azohydromonas lata</name>
    <dbReference type="NCBI Taxonomy" id="45677"/>
    <lineage>
        <taxon>Bacteria</taxon>
        <taxon>Pseudomonadati</taxon>
        <taxon>Pseudomonadota</taxon>
        <taxon>Betaproteobacteria</taxon>
        <taxon>Burkholderiales</taxon>
        <taxon>Sphaerotilaceae</taxon>
        <taxon>Azohydromonas</taxon>
    </lineage>
</organism>
<dbReference type="Proteomes" id="UP001293718">
    <property type="component" value="Unassembled WGS sequence"/>
</dbReference>
<evidence type="ECO:0000313" key="1">
    <source>
        <dbReference type="EMBL" id="MDZ5460932.1"/>
    </source>
</evidence>
<name>A0ABU5IPW6_9BURK</name>
<evidence type="ECO:0000313" key="2">
    <source>
        <dbReference type="Proteomes" id="UP001293718"/>
    </source>
</evidence>
<keyword evidence="2" id="KW-1185">Reference proteome</keyword>
<protein>
    <submittedName>
        <fullName evidence="1">Outer membrane beta-barrel protein</fullName>
    </submittedName>
</protein>
<gene>
    <name evidence="1" type="ORF">SM757_30595</name>
</gene>
<comment type="caution">
    <text evidence="1">The sequence shown here is derived from an EMBL/GenBank/DDBJ whole genome shotgun (WGS) entry which is preliminary data.</text>
</comment>
<dbReference type="RefSeq" id="WP_322468241.1">
    <property type="nucleotide sequence ID" value="NZ_JAXOJX010000089.1"/>
</dbReference>
<sequence length="439" mass="48248">MTDHLPGRYLTLAGCLLLLAADMGWAQPRPYVNVPQKDAPVAAPVAPAQEESSPYYLGAAVGRGRDSNVFRLPEELGPRSDSYTTGSVLAGIDKPIGRQRIFADVTVRRQRFNTLKELDNTGHKSSAGVDWETVDKFSGQVKAESERTLASYGSPFATTVLRERNIKTERTFTATAQRGNLRSKVQPFVAFNSRKTDYSAEAYRFRNNDRKAVRAGVRYRPSDLLTLGVAAVEARGEYPFSRFSTGLLSDPDKYKSHGIEFTGDWAVTGKSNLDGRIGYEQRKYDLSTRRDFSGFNGMLRWRWQPTGKLSFATSLVRDADDTDRLVPTSVTEVATATSRVTNTAILEGNWAATSKISVNANLRYSNRKLVNPVADAGGGIQNLTGTDKTRQASLGATWNATRNVSAGCNVGRESRSTNSNLSFPFKANTVNCELTALLR</sequence>
<dbReference type="SUPFAM" id="SSF56935">
    <property type="entry name" value="Porins"/>
    <property type="match status" value="1"/>
</dbReference>
<reference evidence="1 2" key="1">
    <citation type="submission" date="2023-11" db="EMBL/GenBank/DDBJ databases">
        <title>Draft genome of Azohydromonas lata strain H1 (DSM1123), a polyhydroxyalkanoate producer.</title>
        <authorList>
            <person name="Traversa D."/>
            <person name="D'Addabbo P."/>
            <person name="Pazzani C."/>
            <person name="Manzari C."/>
            <person name="Chiara M."/>
            <person name="Scrascia M."/>
        </authorList>
    </citation>
    <scope>NUCLEOTIDE SEQUENCE [LARGE SCALE GENOMIC DNA]</scope>
    <source>
        <strain evidence="1 2">H1</strain>
    </source>
</reference>
<accession>A0ABU5IPW6</accession>
<proteinExistence type="predicted"/>
<dbReference type="EMBL" id="JAXOJX010000089">
    <property type="protein sequence ID" value="MDZ5460932.1"/>
    <property type="molecule type" value="Genomic_DNA"/>
</dbReference>